<evidence type="ECO:0000256" key="1">
    <source>
        <dbReference type="SAM" id="MobiDB-lite"/>
    </source>
</evidence>
<proteinExistence type="predicted"/>
<feature type="region of interest" description="Disordered" evidence="1">
    <location>
        <begin position="240"/>
        <end position="287"/>
    </location>
</feature>
<gene>
    <name evidence="2" type="ORF">JRQ81_006980</name>
</gene>
<organism evidence="2 3">
    <name type="scientific">Phrynocephalus forsythii</name>
    <dbReference type="NCBI Taxonomy" id="171643"/>
    <lineage>
        <taxon>Eukaryota</taxon>
        <taxon>Metazoa</taxon>
        <taxon>Chordata</taxon>
        <taxon>Craniata</taxon>
        <taxon>Vertebrata</taxon>
        <taxon>Euteleostomi</taxon>
        <taxon>Lepidosauria</taxon>
        <taxon>Squamata</taxon>
        <taxon>Bifurcata</taxon>
        <taxon>Unidentata</taxon>
        <taxon>Episquamata</taxon>
        <taxon>Toxicofera</taxon>
        <taxon>Iguania</taxon>
        <taxon>Acrodonta</taxon>
        <taxon>Agamidae</taxon>
        <taxon>Agaminae</taxon>
        <taxon>Phrynocephalus</taxon>
    </lineage>
</organism>
<sequence length="317" mass="35357">MYENVEQLQISEEGTESLQEQKTKEEKTLQELVGVLQDIVKNSPTEEPSAPVTVDTMWKKLKSTNGGGQTEASQATDLPNEITTEFLKSRSDASASVILHSDTTATEKTMPEDNQSETSASIVYTDFPIKPLASDTTTAVKTKSFDQIINGALSSLVESLKSVKKLHETLHKSMNKLHQKINNEKNPEEHLGKPVGGDMLDMIDMQIKTIKNDPAFHNYIEKTESFLKDALEKTGEAEKKLMKSKEKEQEKKVELETNPSQSNIRPVSEGTIRATLPAESIEKKAEQQKEMEKIKSLVYELYGFTPQLSADDKNSPP</sequence>
<evidence type="ECO:0000313" key="3">
    <source>
        <dbReference type="Proteomes" id="UP001142489"/>
    </source>
</evidence>
<feature type="compositionally biased region" description="Polar residues" evidence="1">
    <location>
        <begin position="1"/>
        <end position="12"/>
    </location>
</feature>
<feature type="compositionally biased region" description="Basic and acidic residues" evidence="1">
    <location>
        <begin position="240"/>
        <end position="255"/>
    </location>
</feature>
<dbReference type="Proteomes" id="UP001142489">
    <property type="component" value="Unassembled WGS sequence"/>
</dbReference>
<comment type="caution">
    <text evidence="2">The sequence shown here is derived from an EMBL/GenBank/DDBJ whole genome shotgun (WGS) entry which is preliminary data.</text>
</comment>
<dbReference type="OrthoDB" id="9043291at2759"/>
<keyword evidence="3" id="KW-1185">Reference proteome</keyword>
<dbReference type="AlphaFoldDB" id="A0A9Q0XE54"/>
<dbReference type="EMBL" id="JAPFRF010000014">
    <property type="protein sequence ID" value="KAJ7311362.1"/>
    <property type="molecule type" value="Genomic_DNA"/>
</dbReference>
<name>A0A9Q0XE54_9SAUR</name>
<feature type="region of interest" description="Disordered" evidence="1">
    <location>
        <begin position="1"/>
        <end position="25"/>
    </location>
</feature>
<reference evidence="2" key="1">
    <citation type="journal article" date="2023" name="DNA Res.">
        <title>Chromosome-level genome assembly of Phrynocephalus forsythii using third-generation DNA sequencing and Hi-C analysis.</title>
        <authorList>
            <person name="Qi Y."/>
            <person name="Zhao W."/>
            <person name="Zhao Y."/>
            <person name="Niu C."/>
            <person name="Cao S."/>
            <person name="Zhang Y."/>
        </authorList>
    </citation>
    <scope>NUCLEOTIDE SEQUENCE</scope>
    <source>
        <tissue evidence="2">Muscle</tissue>
    </source>
</reference>
<evidence type="ECO:0000313" key="2">
    <source>
        <dbReference type="EMBL" id="KAJ7311362.1"/>
    </source>
</evidence>
<protein>
    <submittedName>
        <fullName evidence="2">Uncharacterized protein</fullName>
    </submittedName>
</protein>
<accession>A0A9Q0XE54</accession>